<name>A0ABZ3IVX3_9FIRM</name>
<dbReference type="EMBL" id="CP155573">
    <property type="protein sequence ID" value="XFO69588.1"/>
    <property type="molecule type" value="Genomic_DNA"/>
</dbReference>
<proteinExistence type="predicted"/>
<keyword evidence="2" id="KW-1185">Reference proteome</keyword>
<accession>A0ABZ3IVX3</accession>
<protein>
    <submittedName>
        <fullName evidence="1">Uncharacterized protein</fullName>
    </submittedName>
</protein>
<dbReference type="Proteomes" id="UP000216752">
    <property type="component" value="Chromosome"/>
</dbReference>
<reference evidence="1" key="1">
    <citation type="submission" date="2024-05" db="EMBL/GenBank/DDBJ databases">
        <title>Isolation and characterization of Sporomusa carbonis sp. nov., a carboxydotrophic hydrogenogen in the genus of Sporomusa isolated from a charcoal burning pile.</title>
        <authorList>
            <person name="Boeer T."/>
            <person name="Rosenbaum F."/>
            <person name="Eysell L."/>
            <person name="Mueller V."/>
            <person name="Daniel R."/>
            <person name="Poehlein A."/>
        </authorList>
    </citation>
    <scope>NUCLEOTIDE SEQUENCE [LARGE SCALE GENOMIC DNA]</scope>
    <source>
        <strain evidence="1">DSM 10669</strain>
    </source>
</reference>
<gene>
    <name evidence="1" type="ORF">SPSIL_058220</name>
</gene>
<evidence type="ECO:0000313" key="2">
    <source>
        <dbReference type="Proteomes" id="UP000216752"/>
    </source>
</evidence>
<organism evidence="1 2">
    <name type="scientific">Sporomusa silvacetica DSM 10669</name>
    <dbReference type="NCBI Taxonomy" id="1123289"/>
    <lineage>
        <taxon>Bacteria</taxon>
        <taxon>Bacillati</taxon>
        <taxon>Bacillota</taxon>
        <taxon>Negativicutes</taxon>
        <taxon>Selenomonadales</taxon>
        <taxon>Sporomusaceae</taxon>
        <taxon>Sporomusa</taxon>
    </lineage>
</organism>
<sequence length="70" mass="7821">MLPAGAVDYERRGSSCKLKAIARKVPGESGHRHWQIDDVVDVRDILNAVGQGFGAHRDIEWAGRYERCLS</sequence>
<evidence type="ECO:0000313" key="1">
    <source>
        <dbReference type="EMBL" id="XFO69588.1"/>
    </source>
</evidence>